<gene>
    <name evidence="2" type="ORF">ACFO3I_03120</name>
</gene>
<evidence type="ECO:0000313" key="2">
    <source>
        <dbReference type="EMBL" id="MFC4654013.1"/>
    </source>
</evidence>
<proteinExistence type="predicted"/>
<dbReference type="Proteomes" id="UP001595962">
    <property type="component" value="Unassembled WGS sequence"/>
</dbReference>
<protein>
    <recommendedName>
        <fullName evidence="4">Lactate permease</fullName>
    </recommendedName>
</protein>
<keyword evidence="1" id="KW-1133">Transmembrane helix</keyword>
<name>A0ABV9JH10_9GAMM</name>
<evidence type="ECO:0000313" key="3">
    <source>
        <dbReference type="Proteomes" id="UP001595962"/>
    </source>
</evidence>
<accession>A0ABV9JH10</accession>
<keyword evidence="1" id="KW-0812">Transmembrane</keyword>
<evidence type="ECO:0000256" key="1">
    <source>
        <dbReference type="SAM" id="Phobius"/>
    </source>
</evidence>
<reference evidence="3" key="1">
    <citation type="journal article" date="2019" name="Int. J. Syst. Evol. Microbiol.">
        <title>The Global Catalogue of Microorganisms (GCM) 10K type strain sequencing project: providing services to taxonomists for standard genome sequencing and annotation.</title>
        <authorList>
            <consortium name="The Broad Institute Genomics Platform"/>
            <consortium name="The Broad Institute Genome Sequencing Center for Infectious Disease"/>
            <person name="Wu L."/>
            <person name="Ma J."/>
        </authorList>
    </citation>
    <scope>NUCLEOTIDE SEQUENCE [LARGE SCALE GENOMIC DNA]</scope>
    <source>
        <strain evidence="3">DT28</strain>
    </source>
</reference>
<keyword evidence="1" id="KW-0472">Membrane</keyword>
<feature type="transmembrane region" description="Helical" evidence="1">
    <location>
        <begin position="382"/>
        <end position="403"/>
    </location>
</feature>
<dbReference type="RefSeq" id="WP_377331670.1">
    <property type="nucleotide sequence ID" value="NZ_JBHSGB010000003.1"/>
</dbReference>
<organism evidence="2 3">
    <name type="scientific">Rheinheimera marina</name>
    <dbReference type="NCBI Taxonomy" id="1774958"/>
    <lineage>
        <taxon>Bacteria</taxon>
        <taxon>Pseudomonadati</taxon>
        <taxon>Pseudomonadota</taxon>
        <taxon>Gammaproteobacteria</taxon>
        <taxon>Chromatiales</taxon>
        <taxon>Chromatiaceae</taxon>
        <taxon>Rheinheimera</taxon>
    </lineage>
</organism>
<evidence type="ECO:0008006" key="4">
    <source>
        <dbReference type="Google" id="ProtNLM"/>
    </source>
</evidence>
<keyword evidence="3" id="KW-1185">Reference proteome</keyword>
<comment type="caution">
    <text evidence="2">The sequence shown here is derived from an EMBL/GenBank/DDBJ whole genome shotgun (WGS) entry which is preliminary data.</text>
</comment>
<sequence>MNTAQTKSQLREQRLQELLNSCQQQVLQQVIGPFGLTPAMFEDKAGGNVTTQHNADQGIFAKGTEEYGRDADYDYTQAKKDKMREAVQNGTMDSQVFVDEYTGKIEPTRRTTNSGKQFLNAEADHTIPLAEIHRKGGWMLDKNTRKKIASEKDNLHFTTMENNREKSDKPAERALSEENGYDPEIVTPIIDKARESIDQHMPTTSDRIKYHGKELAVTGVKEAGKNALRQALGTLLYEFINGSFVEIKKLINQPDDESLIDRLIAAFKRVANRVIAKLKDALQSALQGGVQGFVSNLLTFIINSVITTSAKVVTIIREGMKGLWDAIKLLVNPPKDQPFSEVCRQVAKIFAGVVTMGLGMLLEESIKGFIMTIPILVPMAEVISLAVTGILTGITTALVIFGIDRFFDWLSTTGTELLQAQEANLAEMKKNIHLMADWVESQYQCSIQYQQIATEYGAIENNFRLSLDHTTAAVDIGKRILDNRAKTIINLEKGIDKFKSQQDELELLMQNFEEHKDK</sequence>
<dbReference type="EMBL" id="JBHSGB010000003">
    <property type="protein sequence ID" value="MFC4654013.1"/>
    <property type="molecule type" value="Genomic_DNA"/>
</dbReference>